<evidence type="ECO:0000256" key="6">
    <source>
        <dbReference type="ARBA" id="ARBA00023136"/>
    </source>
</evidence>
<dbReference type="InterPro" id="IPR022764">
    <property type="entry name" value="Peptidase_S54_rhomboid_dom"/>
</dbReference>
<dbReference type="InterPro" id="IPR051739">
    <property type="entry name" value="Rhomboid_IM_Serine_Proteases"/>
</dbReference>
<dbReference type="InterPro" id="IPR018247">
    <property type="entry name" value="EF_Hand_1_Ca_BS"/>
</dbReference>
<accession>A0A1J1IUD1</accession>
<feature type="transmembrane region" description="Helical" evidence="8">
    <location>
        <begin position="349"/>
        <end position="367"/>
    </location>
</feature>
<feature type="region of interest" description="Disordered" evidence="7">
    <location>
        <begin position="1"/>
        <end position="25"/>
    </location>
</feature>
<evidence type="ECO:0000256" key="1">
    <source>
        <dbReference type="ARBA" id="ARBA00004141"/>
    </source>
</evidence>
<evidence type="ECO:0000256" key="8">
    <source>
        <dbReference type="SAM" id="Phobius"/>
    </source>
</evidence>
<dbReference type="SMART" id="SM00054">
    <property type="entry name" value="EFh"/>
    <property type="match status" value="2"/>
</dbReference>
<dbReference type="GO" id="GO:0005509">
    <property type="term" value="F:calcium ion binding"/>
    <property type="evidence" value="ECO:0007669"/>
    <property type="project" value="InterPro"/>
</dbReference>
<reference evidence="10 11" key="1">
    <citation type="submission" date="2015-04" db="EMBL/GenBank/DDBJ databases">
        <authorList>
            <person name="Syromyatnikov M.Y."/>
            <person name="Popov V.N."/>
        </authorList>
    </citation>
    <scope>NUCLEOTIDE SEQUENCE [LARGE SCALE GENOMIC DNA]</scope>
</reference>
<dbReference type="InterPro" id="IPR002048">
    <property type="entry name" value="EF_hand_dom"/>
</dbReference>
<feature type="transmembrane region" description="Helical" evidence="8">
    <location>
        <begin position="316"/>
        <end position="337"/>
    </location>
</feature>
<feature type="transmembrane region" description="Helical" evidence="8">
    <location>
        <begin position="173"/>
        <end position="193"/>
    </location>
</feature>
<evidence type="ECO:0000313" key="10">
    <source>
        <dbReference type="EMBL" id="CRL03867.1"/>
    </source>
</evidence>
<feature type="transmembrane region" description="Helical" evidence="8">
    <location>
        <begin position="229"/>
        <end position="252"/>
    </location>
</feature>
<dbReference type="Gene3D" id="1.10.238.10">
    <property type="entry name" value="EF-hand"/>
    <property type="match status" value="1"/>
</dbReference>
<comment type="similarity">
    <text evidence="2">Belongs to the peptidase S54 family.</text>
</comment>
<feature type="domain" description="EF-hand" evidence="9">
    <location>
        <begin position="43"/>
        <end position="78"/>
    </location>
</feature>
<feature type="compositionally biased region" description="Polar residues" evidence="7">
    <location>
        <begin position="1"/>
        <end position="13"/>
    </location>
</feature>
<dbReference type="PROSITE" id="PS50222">
    <property type="entry name" value="EF_HAND_2"/>
    <property type="match status" value="2"/>
</dbReference>
<feature type="domain" description="EF-hand" evidence="9">
    <location>
        <begin position="82"/>
        <end position="117"/>
    </location>
</feature>
<feature type="transmembrane region" description="Helical" evidence="8">
    <location>
        <begin position="261"/>
        <end position="282"/>
    </location>
</feature>
<sequence length="427" mass="48437">MSVQFTQNPQQIVHINDDDDGRQHLQSPRRVALDRMTSREERNERARVRKIFDKYDVNRDGFLQKKELKRLVKEAPSQCADLPKGLAKAILKLHDHDASGHLDFEEFYKLSREHHWLVRDMCVKYCRYVVPRRDGSVFDETVSGTVSYSVSSSTYDSVDGAYESQMKFFPPPLTMIIFSIVEIIFFIVDIIHLQDYKDGDVKTIGTSVKGPAATLFIYNPSRREEAWRFVTYMFVHVGVMHIMMNLLVQIFLGTALELVHCWWRVALVYLAGVLAGSMGTSIASPRIYLAGASGGVYALITAHIATIIMNWKDMEYAVIQLFVFLVFCTTDIGFSIYRHLNDPFDRVGYTAHLCGAIAGLLVGIGVLRNLNVQPHEKVIWWIAVTIYLALMAFGICVHVFPGIMGPDFFPPSTVRLFQTPVKSGLTP</sequence>
<feature type="transmembrane region" description="Helical" evidence="8">
    <location>
        <begin position="288"/>
        <end position="309"/>
    </location>
</feature>
<name>A0A1J1IUD1_9DIPT</name>
<dbReference type="GO" id="GO:0004252">
    <property type="term" value="F:serine-type endopeptidase activity"/>
    <property type="evidence" value="ECO:0007669"/>
    <property type="project" value="InterPro"/>
</dbReference>
<evidence type="ECO:0000259" key="9">
    <source>
        <dbReference type="PROSITE" id="PS50222"/>
    </source>
</evidence>
<dbReference type="SUPFAM" id="SSF47473">
    <property type="entry name" value="EF-hand"/>
    <property type="match status" value="1"/>
</dbReference>
<dbReference type="Pfam" id="PF13499">
    <property type="entry name" value="EF-hand_7"/>
    <property type="match status" value="1"/>
</dbReference>
<dbReference type="FunFam" id="1.20.1540.10:FF:000024">
    <property type="entry name" value="Blast:Protein rhomboid"/>
    <property type="match status" value="1"/>
</dbReference>
<dbReference type="PANTHER" id="PTHR45840:SF8">
    <property type="entry name" value="RHOMBOID PROTEASE"/>
    <property type="match status" value="1"/>
</dbReference>
<dbReference type="SUPFAM" id="SSF144091">
    <property type="entry name" value="Rhomboid-like"/>
    <property type="match status" value="1"/>
</dbReference>
<keyword evidence="3 8" id="KW-0812">Transmembrane</keyword>
<dbReference type="PANTHER" id="PTHR45840">
    <property type="entry name" value="RHOMBOID-RELATED PROTEIN"/>
    <property type="match status" value="1"/>
</dbReference>
<keyword evidence="11" id="KW-1185">Reference proteome</keyword>
<evidence type="ECO:0000256" key="7">
    <source>
        <dbReference type="SAM" id="MobiDB-lite"/>
    </source>
</evidence>
<gene>
    <name evidence="10" type="primary">similar to Protein rhomboid</name>
    <name evidence="10" type="ORF">CLUMA_CG016995</name>
</gene>
<organism evidence="10 11">
    <name type="scientific">Clunio marinus</name>
    <dbReference type="NCBI Taxonomy" id="568069"/>
    <lineage>
        <taxon>Eukaryota</taxon>
        <taxon>Metazoa</taxon>
        <taxon>Ecdysozoa</taxon>
        <taxon>Arthropoda</taxon>
        <taxon>Hexapoda</taxon>
        <taxon>Insecta</taxon>
        <taxon>Pterygota</taxon>
        <taxon>Neoptera</taxon>
        <taxon>Endopterygota</taxon>
        <taxon>Diptera</taxon>
        <taxon>Nematocera</taxon>
        <taxon>Chironomoidea</taxon>
        <taxon>Chironomidae</taxon>
        <taxon>Clunio</taxon>
    </lineage>
</organism>
<dbReference type="EMBL" id="CVRI01000060">
    <property type="protein sequence ID" value="CRL03867.1"/>
    <property type="molecule type" value="Genomic_DNA"/>
</dbReference>
<dbReference type="OrthoDB" id="418595at2759"/>
<evidence type="ECO:0000256" key="5">
    <source>
        <dbReference type="ARBA" id="ARBA00022989"/>
    </source>
</evidence>
<keyword evidence="5 8" id="KW-1133">Transmembrane helix</keyword>
<keyword evidence="6 8" id="KW-0472">Membrane</keyword>
<dbReference type="Gene3D" id="1.20.1540.10">
    <property type="entry name" value="Rhomboid-like"/>
    <property type="match status" value="1"/>
</dbReference>
<dbReference type="Proteomes" id="UP000183832">
    <property type="component" value="Unassembled WGS sequence"/>
</dbReference>
<dbReference type="InterPro" id="IPR035952">
    <property type="entry name" value="Rhomboid-like_sf"/>
</dbReference>
<evidence type="ECO:0000256" key="4">
    <source>
        <dbReference type="ARBA" id="ARBA00022837"/>
    </source>
</evidence>
<proteinExistence type="inferred from homology"/>
<comment type="subcellular location">
    <subcellularLocation>
        <location evidence="1">Membrane</location>
        <topology evidence="1">Multi-pass membrane protein</topology>
    </subcellularLocation>
</comment>
<dbReference type="InterPro" id="IPR011992">
    <property type="entry name" value="EF-hand-dom_pair"/>
</dbReference>
<evidence type="ECO:0000256" key="2">
    <source>
        <dbReference type="ARBA" id="ARBA00009045"/>
    </source>
</evidence>
<dbReference type="PROSITE" id="PS00018">
    <property type="entry name" value="EF_HAND_1"/>
    <property type="match status" value="2"/>
</dbReference>
<dbReference type="GO" id="GO:0016020">
    <property type="term" value="C:membrane"/>
    <property type="evidence" value="ECO:0007669"/>
    <property type="project" value="UniProtKB-SubCell"/>
</dbReference>
<evidence type="ECO:0000256" key="3">
    <source>
        <dbReference type="ARBA" id="ARBA00022692"/>
    </source>
</evidence>
<dbReference type="AlphaFoldDB" id="A0A1J1IUD1"/>
<dbReference type="CDD" id="cd00051">
    <property type="entry name" value="EFh"/>
    <property type="match status" value="1"/>
</dbReference>
<protein>
    <submittedName>
        <fullName evidence="10">CLUMA_CG016995, isoform A</fullName>
    </submittedName>
</protein>
<keyword evidence="4" id="KW-0106">Calcium</keyword>
<feature type="transmembrane region" description="Helical" evidence="8">
    <location>
        <begin position="379"/>
        <end position="400"/>
    </location>
</feature>
<evidence type="ECO:0000313" key="11">
    <source>
        <dbReference type="Proteomes" id="UP000183832"/>
    </source>
</evidence>
<dbReference type="Pfam" id="PF01694">
    <property type="entry name" value="Rhomboid"/>
    <property type="match status" value="1"/>
</dbReference>